<feature type="compositionally biased region" description="Basic and acidic residues" evidence="1">
    <location>
        <begin position="36"/>
        <end position="45"/>
    </location>
</feature>
<accession>A0AA39KM76</accession>
<evidence type="ECO:0000256" key="1">
    <source>
        <dbReference type="SAM" id="MobiDB-lite"/>
    </source>
</evidence>
<feature type="region of interest" description="Disordered" evidence="1">
    <location>
        <begin position="104"/>
        <end position="129"/>
    </location>
</feature>
<protein>
    <submittedName>
        <fullName evidence="2">Uncharacterized protein</fullName>
    </submittedName>
</protein>
<comment type="caution">
    <text evidence="2">The sequence shown here is derived from an EMBL/GenBank/DDBJ whole genome shotgun (WGS) entry which is preliminary data.</text>
</comment>
<name>A0AA39KM76_MICHY</name>
<dbReference type="EMBL" id="JAQQBR010001832">
    <property type="protein sequence ID" value="KAK0166673.1"/>
    <property type="molecule type" value="Genomic_DNA"/>
</dbReference>
<feature type="compositionally biased region" description="Basic residues" evidence="1">
    <location>
        <begin position="116"/>
        <end position="128"/>
    </location>
</feature>
<sequence length="150" mass="17088">MDKMVDGNENLLANETSLNPPPTTSESDAAENTYSHSEDEQMKENRPFLEVQIGDVYLEALTIRIKSSLDEQDKLVEEPVEVIIANAKPESELIVNPSITTAAKPSPQSLQIVKNPPKRRKNRRKRNQKTYYKIDNTMWNIYQALKLMGT</sequence>
<organism evidence="2 3">
    <name type="scientific">Microctonus hyperodae</name>
    <name type="common">Parasitoid wasp</name>
    <dbReference type="NCBI Taxonomy" id="165561"/>
    <lineage>
        <taxon>Eukaryota</taxon>
        <taxon>Metazoa</taxon>
        <taxon>Ecdysozoa</taxon>
        <taxon>Arthropoda</taxon>
        <taxon>Hexapoda</taxon>
        <taxon>Insecta</taxon>
        <taxon>Pterygota</taxon>
        <taxon>Neoptera</taxon>
        <taxon>Endopterygota</taxon>
        <taxon>Hymenoptera</taxon>
        <taxon>Apocrita</taxon>
        <taxon>Ichneumonoidea</taxon>
        <taxon>Braconidae</taxon>
        <taxon>Euphorinae</taxon>
        <taxon>Microctonus</taxon>
    </lineage>
</organism>
<proteinExistence type="predicted"/>
<feature type="region of interest" description="Disordered" evidence="1">
    <location>
        <begin position="1"/>
        <end position="45"/>
    </location>
</feature>
<dbReference type="AlphaFoldDB" id="A0AA39KM76"/>
<feature type="compositionally biased region" description="Polar residues" evidence="1">
    <location>
        <begin position="11"/>
        <end position="35"/>
    </location>
</feature>
<dbReference type="Proteomes" id="UP001168972">
    <property type="component" value="Unassembled WGS sequence"/>
</dbReference>
<reference evidence="2" key="2">
    <citation type="submission" date="2023-03" db="EMBL/GenBank/DDBJ databases">
        <authorList>
            <person name="Inwood S.N."/>
            <person name="Skelly J.G."/>
            <person name="Guhlin J."/>
            <person name="Harrop T.W.R."/>
            <person name="Goldson S.G."/>
            <person name="Dearden P.K."/>
        </authorList>
    </citation>
    <scope>NUCLEOTIDE SEQUENCE</scope>
    <source>
        <strain evidence="2">Lincoln</strain>
        <tissue evidence="2">Whole body</tissue>
    </source>
</reference>
<evidence type="ECO:0000313" key="3">
    <source>
        <dbReference type="Proteomes" id="UP001168972"/>
    </source>
</evidence>
<keyword evidence="3" id="KW-1185">Reference proteome</keyword>
<gene>
    <name evidence="2" type="ORF">PV327_004165</name>
</gene>
<reference evidence="2" key="1">
    <citation type="journal article" date="2023" name="bioRxiv">
        <title>Scaffold-level genome assemblies of two parasitoid biocontrol wasps reveal the parthenogenesis mechanism and an associated novel virus.</title>
        <authorList>
            <person name="Inwood S."/>
            <person name="Skelly J."/>
            <person name="Guhlin J."/>
            <person name="Harrop T."/>
            <person name="Goldson S."/>
            <person name="Dearden P."/>
        </authorList>
    </citation>
    <scope>NUCLEOTIDE SEQUENCE</scope>
    <source>
        <strain evidence="2">Lincoln</strain>
        <tissue evidence="2">Whole body</tissue>
    </source>
</reference>
<evidence type="ECO:0000313" key="2">
    <source>
        <dbReference type="EMBL" id="KAK0166673.1"/>
    </source>
</evidence>